<comment type="caution">
    <text evidence="2">The sequence shown here is derived from an EMBL/GenBank/DDBJ whole genome shotgun (WGS) entry which is preliminary data.</text>
</comment>
<evidence type="ECO:0000313" key="3">
    <source>
        <dbReference type="Proteomes" id="UP000469011"/>
    </source>
</evidence>
<proteinExistence type="predicted"/>
<reference evidence="2 3" key="1">
    <citation type="submission" date="2020-01" db="EMBL/GenBank/DDBJ databases">
        <title>Jiella pacifica sp. nov.</title>
        <authorList>
            <person name="Xue Z."/>
            <person name="Zhu S."/>
            <person name="Chen J."/>
            <person name="Yang J."/>
        </authorList>
    </citation>
    <scope>NUCLEOTIDE SEQUENCE [LARGE SCALE GENOMIC DNA]</scope>
    <source>
        <strain evidence="2 3">40Bstr34</strain>
    </source>
</reference>
<evidence type="ECO:0008006" key="4">
    <source>
        <dbReference type="Google" id="ProtNLM"/>
    </source>
</evidence>
<evidence type="ECO:0000256" key="1">
    <source>
        <dbReference type="SAM" id="SignalP"/>
    </source>
</evidence>
<dbReference type="Proteomes" id="UP000469011">
    <property type="component" value="Unassembled WGS sequence"/>
</dbReference>
<gene>
    <name evidence="2" type="ORF">GTK09_12025</name>
</gene>
<dbReference type="RefSeq" id="WP_163463399.1">
    <property type="nucleotide sequence ID" value="NZ_JAAAMG010000008.1"/>
</dbReference>
<accession>A0A6N9T1E3</accession>
<dbReference type="AlphaFoldDB" id="A0A6N9T1E3"/>
<keyword evidence="3" id="KW-1185">Reference proteome</keyword>
<protein>
    <recommendedName>
        <fullName evidence="4">FG-GAP repeat-containing protein</fullName>
    </recommendedName>
</protein>
<organism evidence="2 3">
    <name type="scientific">Jiella pacifica</name>
    <dbReference type="NCBI Taxonomy" id="2696469"/>
    <lineage>
        <taxon>Bacteria</taxon>
        <taxon>Pseudomonadati</taxon>
        <taxon>Pseudomonadota</taxon>
        <taxon>Alphaproteobacteria</taxon>
        <taxon>Hyphomicrobiales</taxon>
        <taxon>Aurantimonadaceae</taxon>
        <taxon>Jiella</taxon>
    </lineage>
</organism>
<feature type="chain" id="PRO_5027009701" description="FG-GAP repeat-containing protein" evidence="1">
    <location>
        <begin position="24"/>
        <end position="140"/>
    </location>
</feature>
<sequence length="140" mass="14845">MFRILLIAALALLSAFAVSEALARSKAAQWLVKQQIADACETGGGSIDPSGVIERDLNGDGRADLIISHEAISCGRGRSGFCGMQVCSVLFYIRRGDLLVKVHEMLGANVEVRSGRIPAIFLSAHGGGGGTVRWNGRSFE</sequence>
<keyword evidence="1" id="KW-0732">Signal</keyword>
<evidence type="ECO:0000313" key="2">
    <source>
        <dbReference type="EMBL" id="NDW05154.1"/>
    </source>
</evidence>
<feature type="signal peptide" evidence="1">
    <location>
        <begin position="1"/>
        <end position="23"/>
    </location>
</feature>
<dbReference type="EMBL" id="JAAAMG010000008">
    <property type="protein sequence ID" value="NDW05154.1"/>
    <property type="molecule type" value="Genomic_DNA"/>
</dbReference>
<name>A0A6N9T1E3_9HYPH</name>